<dbReference type="AlphaFoldDB" id="A0A386PJE0"/>
<keyword evidence="1" id="KW-1133">Transmembrane helix</keyword>
<evidence type="ECO:0000256" key="1">
    <source>
        <dbReference type="SAM" id="Phobius"/>
    </source>
</evidence>
<protein>
    <submittedName>
        <fullName evidence="2">ABC transporter permease</fullName>
    </submittedName>
</protein>
<evidence type="ECO:0000313" key="2">
    <source>
        <dbReference type="EMBL" id="AYE35974.1"/>
    </source>
</evidence>
<dbReference type="GO" id="GO:0044874">
    <property type="term" value="P:lipoprotein localization to outer membrane"/>
    <property type="evidence" value="ECO:0007669"/>
    <property type="project" value="TreeGrafter"/>
</dbReference>
<keyword evidence="3" id="KW-1185">Reference proteome</keyword>
<dbReference type="OrthoDB" id="350338at2"/>
<reference evidence="2 3" key="1">
    <citation type="journal article" date="2018" name="Infect. Genet. Evol.">
        <title>Genome-wide analysis of Borrelia turcica and 'Candidatus Borrelia tachyglossi' shows relapsing fever-like genomes with unique genomic links to Lyme disease Borrelia.</title>
        <authorList>
            <person name="Gofton A.W."/>
            <person name="Margos G."/>
            <person name="Fingerle V."/>
            <person name="Hepner S."/>
            <person name="Loh S.M."/>
            <person name="Ryan U."/>
            <person name="Irwin P."/>
            <person name="Oskam C.L."/>
        </authorList>
    </citation>
    <scope>NUCLEOTIDE SEQUENCE [LARGE SCALE GENOMIC DNA]</scope>
    <source>
        <strain evidence="2 3">IST7</strain>
    </source>
</reference>
<dbReference type="InterPro" id="IPR051447">
    <property type="entry name" value="Lipoprotein-release_system"/>
</dbReference>
<keyword evidence="1" id="KW-0812">Transmembrane</keyword>
<gene>
    <name evidence="2" type="ORF">DB313_00400</name>
</gene>
<dbReference type="KEGG" id="btur:DB313_00400"/>
<dbReference type="EMBL" id="CP028884">
    <property type="protein sequence ID" value="AYE35974.1"/>
    <property type="molecule type" value="Genomic_DNA"/>
</dbReference>
<dbReference type="PANTHER" id="PTHR30489:SF0">
    <property type="entry name" value="LIPOPROTEIN-RELEASING SYSTEM TRANSMEMBRANE PROTEIN LOLE"/>
    <property type="match status" value="1"/>
</dbReference>
<sequence>MGLNKLLLKRLILDEKNSLSLTIVIILSIVLGQIIIIITISIMNGFQNDFFTSISTLESGNLKIESKLNKEEFNSLKEIKEITQINKIYETQGIGIESYYYPSILNIIALDTKDITKDENFLLLTGLEKFEVELNEDEIIIGDVLSYNLGIFEGDTIELIVSDEIQNFKTLKDQIKHFKIRSIFKSNYAKINESTVFMNINYFYKKKIIKESDISYQIKTLNLYPSKTLINTIKNINPNIQFKTWNEYNKELYKALKIERNTMLIILTSIFLVIAVNTYYLQKRILINKSKSISILLFLGLKSQKIRQIFLIHSAIICILGSIIGLIAAVLISLNINEILNLIDILVNSFINVINYILNLKLETVEIKIVKNIITPKIFLSDLLFTFSFASFFTIYSSLRLTKKIKYIQKINGAI</sequence>
<name>A0A386PJE0_9SPIR</name>
<feature type="transmembrane region" description="Helical" evidence="1">
    <location>
        <begin position="21"/>
        <end position="43"/>
    </location>
</feature>
<proteinExistence type="predicted"/>
<dbReference type="GO" id="GO:0098797">
    <property type="term" value="C:plasma membrane protein complex"/>
    <property type="evidence" value="ECO:0007669"/>
    <property type="project" value="TreeGrafter"/>
</dbReference>
<feature type="transmembrane region" description="Helical" evidence="1">
    <location>
        <begin position="379"/>
        <end position="399"/>
    </location>
</feature>
<dbReference type="Proteomes" id="UP000275571">
    <property type="component" value="Chromosome"/>
</dbReference>
<keyword evidence="1" id="KW-0472">Membrane</keyword>
<feature type="transmembrane region" description="Helical" evidence="1">
    <location>
        <begin position="309"/>
        <end position="333"/>
    </location>
</feature>
<evidence type="ECO:0000313" key="3">
    <source>
        <dbReference type="Proteomes" id="UP000275571"/>
    </source>
</evidence>
<accession>A0A386PJE0</accession>
<dbReference type="RefSeq" id="WP_120103893.1">
    <property type="nucleotide sequence ID" value="NZ_CP028884.1"/>
</dbReference>
<organism evidence="2 3">
    <name type="scientific">Borrelia turcica IST7</name>
    <dbReference type="NCBI Taxonomy" id="1104446"/>
    <lineage>
        <taxon>Bacteria</taxon>
        <taxon>Pseudomonadati</taxon>
        <taxon>Spirochaetota</taxon>
        <taxon>Spirochaetia</taxon>
        <taxon>Spirochaetales</taxon>
        <taxon>Borreliaceae</taxon>
        <taxon>Borrelia</taxon>
    </lineage>
</organism>
<feature type="transmembrane region" description="Helical" evidence="1">
    <location>
        <begin position="263"/>
        <end position="281"/>
    </location>
</feature>
<dbReference type="PANTHER" id="PTHR30489">
    <property type="entry name" value="LIPOPROTEIN-RELEASING SYSTEM TRANSMEMBRANE PROTEIN LOLE"/>
    <property type="match status" value="1"/>
</dbReference>